<comment type="caution">
    <text evidence="2">The sequence shown here is derived from an EMBL/GenBank/DDBJ whole genome shotgun (WGS) entry which is preliminary data.</text>
</comment>
<dbReference type="SUPFAM" id="SSF53474">
    <property type="entry name" value="alpha/beta-Hydrolases"/>
    <property type="match status" value="1"/>
</dbReference>
<feature type="domain" description="Serine aminopeptidase S33" evidence="1">
    <location>
        <begin position="26"/>
        <end position="290"/>
    </location>
</feature>
<protein>
    <submittedName>
        <fullName evidence="2">Alpha-beta hydrolase superfamily lysophospholipase</fullName>
    </submittedName>
</protein>
<dbReference type="Gene3D" id="3.40.50.1820">
    <property type="entry name" value="alpha/beta hydrolase"/>
    <property type="match status" value="1"/>
</dbReference>
<name>A0A364JXD1_9HYPH</name>
<reference evidence="2 3" key="1">
    <citation type="submission" date="2018-06" db="EMBL/GenBank/DDBJ databases">
        <title>Genomic Encyclopedia of Type Strains, Phase IV (KMG-IV): sequencing the most valuable type-strain genomes for metagenomic binning, comparative biology and taxonomic classification.</title>
        <authorList>
            <person name="Goeker M."/>
        </authorList>
    </citation>
    <scope>NUCLEOTIDE SEQUENCE [LARGE SCALE GENOMIC DNA]</scope>
    <source>
        <strain evidence="2 3">DSM 26720</strain>
    </source>
</reference>
<dbReference type="RefSeq" id="WP_111574370.1">
    <property type="nucleotide sequence ID" value="NZ_JBHEEY010000003.1"/>
</dbReference>
<dbReference type="PANTHER" id="PTHR11614">
    <property type="entry name" value="PHOSPHOLIPASE-RELATED"/>
    <property type="match status" value="1"/>
</dbReference>
<keyword evidence="3" id="KW-1185">Reference proteome</keyword>
<evidence type="ECO:0000313" key="2">
    <source>
        <dbReference type="EMBL" id="RAK32117.1"/>
    </source>
</evidence>
<dbReference type="EMBL" id="QLMK01000002">
    <property type="protein sequence ID" value="RAK32117.1"/>
    <property type="molecule type" value="Genomic_DNA"/>
</dbReference>
<organism evidence="2 3">
    <name type="scientific">Falsochrobactrum ovis</name>
    <dbReference type="NCBI Taxonomy" id="1293442"/>
    <lineage>
        <taxon>Bacteria</taxon>
        <taxon>Pseudomonadati</taxon>
        <taxon>Pseudomonadota</taxon>
        <taxon>Alphaproteobacteria</taxon>
        <taxon>Hyphomicrobiales</taxon>
        <taxon>Brucellaceae</taxon>
        <taxon>Falsochrobactrum</taxon>
    </lineage>
</organism>
<dbReference type="InterPro" id="IPR029058">
    <property type="entry name" value="AB_hydrolase_fold"/>
</dbReference>
<dbReference type="OrthoDB" id="9806902at2"/>
<dbReference type="InterPro" id="IPR022742">
    <property type="entry name" value="Hydrolase_4"/>
</dbReference>
<gene>
    <name evidence="2" type="ORF">C7374_102113</name>
</gene>
<sequence>MAFQSIHHLPVSGSASIPFRRALSSEPKAAVQILHGLAEYSGRYERFASALSKNGYHTYVQDLRGHGTNITADAPQGCFAAQKGNERVISDVLVLNQHIRQQHFGLPLVLFGHSMGGLIAFNFALAHSAAIDALAVWNTNFGSSIENSLALAYLYSERMLKGSDVPSTLLPRLTFRAWSAEIKDQQTQFDWLSRDSAAVAAYIADPLCGFDASVGLWIDIFKMMNRAKAKSNYSSMKKQLPINLVGGGQDPATNGGMAVRNFASELSSAGFKNISTMIYDQNRHESLHELNYEKVTKNFLEWLEDMLPSAPFSG</sequence>
<accession>A0A364JXD1</accession>
<dbReference type="Proteomes" id="UP000249453">
    <property type="component" value="Unassembled WGS sequence"/>
</dbReference>
<evidence type="ECO:0000259" key="1">
    <source>
        <dbReference type="Pfam" id="PF12146"/>
    </source>
</evidence>
<dbReference type="GO" id="GO:0016787">
    <property type="term" value="F:hydrolase activity"/>
    <property type="evidence" value="ECO:0007669"/>
    <property type="project" value="UniProtKB-KW"/>
</dbReference>
<dbReference type="Pfam" id="PF12146">
    <property type="entry name" value="Hydrolase_4"/>
    <property type="match status" value="1"/>
</dbReference>
<proteinExistence type="predicted"/>
<dbReference type="AlphaFoldDB" id="A0A364JXD1"/>
<dbReference type="InterPro" id="IPR051044">
    <property type="entry name" value="MAG_DAG_Lipase"/>
</dbReference>
<evidence type="ECO:0000313" key="3">
    <source>
        <dbReference type="Proteomes" id="UP000249453"/>
    </source>
</evidence>
<keyword evidence="2" id="KW-0378">Hydrolase</keyword>